<dbReference type="Pfam" id="PF00043">
    <property type="entry name" value="GST_C"/>
    <property type="match status" value="1"/>
</dbReference>
<dbReference type="PROSITE" id="PS50405">
    <property type="entry name" value="GST_CTER"/>
    <property type="match status" value="1"/>
</dbReference>
<dbReference type="AlphaFoldDB" id="A0AAE3QJX7"/>
<dbReference type="PANTHER" id="PTHR44051">
    <property type="entry name" value="GLUTATHIONE S-TRANSFERASE-RELATED"/>
    <property type="match status" value="1"/>
</dbReference>
<organism evidence="3 4">
    <name type="scientific">Ferirhizobium litorale</name>
    <dbReference type="NCBI Taxonomy" id="2927786"/>
    <lineage>
        <taxon>Bacteria</taxon>
        <taxon>Pseudomonadati</taxon>
        <taxon>Pseudomonadota</taxon>
        <taxon>Alphaproteobacteria</taxon>
        <taxon>Hyphomicrobiales</taxon>
        <taxon>Rhizobiaceae</taxon>
        <taxon>Ferirhizobium</taxon>
    </lineage>
</organism>
<comment type="caution">
    <text evidence="3">The sequence shown here is derived from an EMBL/GenBank/DDBJ whole genome shotgun (WGS) entry which is preliminary data.</text>
</comment>
<dbReference type="SFLD" id="SFLDG00358">
    <property type="entry name" value="Main_(cytGST)"/>
    <property type="match status" value="1"/>
</dbReference>
<evidence type="ECO:0000259" key="2">
    <source>
        <dbReference type="PROSITE" id="PS50405"/>
    </source>
</evidence>
<keyword evidence="4" id="KW-1185">Reference proteome</keyword>
<protein>
    <submittedName>
        <fullName evidence="3">Glutathione S-transferase family protein</fullName>
    </submittedName>
</protein>
<feature type="domain" description="GST N-terminal" evidence="1">
    <location>
        <begin position="1"/>
        <end position="64"/>
    </location>
</feature>
<evidence type="ECO:0000313" key="4">
    <source>
        <dbReference type="Proteomes" id="UP001161580"/>
    </source>
</evidence>
<dbReference type="PROSITE" id="PS50404">
    <property type="entry name" value="GST_NTER"/>
    <property type="match status" value="1"/>
</dbReference>
<sequence>MLNQLELPFERRTLDLAAGETKTPSFLELNRFARIPVLQLEDGRTIVESAAILLHLAEGTKYLPSDPYLRSQVTGWLFFEQGDLQRPIALARVYHIRGLADQMSQQIERLHADGYVGLEKVDRWLTTNRWLVDYRYTIADLAVSAYVSLASEGKFEMDRFPGIRQWIERVKAEPGWLGIFDQSRFQAG</sequence>
<feature type="domain" description="GST C-terminal" evidence="2">
    <location>
        <begin position="66"/>
        <end position="188"/>
    </location>
</feature>
<reference evidence="3" key="1">
    <citation type="submission" date="2022-03" db="EMBL/GenBank/DDBJ databases">
        <title>Fererhizobium litorale gen. nov., sp. nov., isolated from sandy sediments of the Sea of Japan seashore.</title>
        <authorList>
            <person name="Romanenko L."/>
            <person name="Kurilenko V."/>
            <person name="Otstavnykh N."/>
            <person name="Svetashev V."/>
            <person name="Tekutyeva L."/>
            <person name="Isaeva M."/>
            <person name="Mikhailov V."/>
        </authorList>
    </citation>
    <scope>NUCLEOTIDE SEQUENCE</scope>
    <source>
        <strain evidence="3">KMM 9576</strain>
    </source>
</reference>
<evidence type="ECO:0000259" key="1">
    <source>
        <dbReference type="PROSITE" id="PS50404"/>
    </source>
</evidence>
<dbReference type="EMBL" id="JALDYZ010000028">
    <property type="protein sequence ID" value="MDI7925223.1"/>
    <property type="molecule type" value="Genomic_DNA"/>
</dbReference>
<dbReference type="InterPro" id="IPR010987">
    <property type="entry name" value="Glutathione-S-Trfase_C-like"/>
</dbReference>
<dbReference type="InterPro" id="IPR036249">
    <property type="entry name" value="Thioredoxin-like_sf"/>
</dbReference>
<dbReference type="InterPro" id="IPR004046">
    <property type="entry name" value="GST_C"/>
</dbReference>
<gene>
    <name evidence="3" type="ORF">MRS75_24585</name>
</gene>
<dbReference type="InterPro" id="IPR004045">
    <property type="entry name" value="Glutathione_S-Trfase_N"/>
</dbReference>
<dbReference type="InterPro" id="IPR036282">
    <property type="entry name" value="Glutathione-S-Trfase_C_sf"/>
</dbReference>
<name>A0AAE3QJX7_9HYPH</name>
<proteinExistence type="predicted"/>
<dbReference type="SFLD" id="SFLDS00019">
    <property type="entry name" value="Glutathione_Transferase_(cytos"/>
    <property type="match status" value="1"/>
</dbReference>
<dbReference type="PANTHER" id="PTHR44051:SF2">
    <property type="entry name" value="HYPOTHETICAL GLUTATHIONE S-TRANSFERASE LIKE PROTEIN"/>
    <property type="match status" value="1"/>
</dbReference>
<dbReference type="InterPro" id="IPR040079">
    <property type="entry name" value="Glutathione_S-Trfase"/>
</dbReference>
<dbReference type="Gene3D" id="3.40.30.10">
    <property type="entry name" value="Glutaredoxin"/>
    <property type="match status" value="1"/>
</dbReference>
<evidence type="ECO:0000313" key="3">
    <source>
        <dbReference type="EMBL" id="MDI7925223.1"/>
    </source>
</evidence>
<dbReference type="SUPFAM" id="SSF52833">
    <property type="entry name" value="Thioredoxin-like"/>
    <property type="match status" value="1"/>
</dbReference>
<dbReference type="Pfam" id="PF13409">
    <property type="entry name" value="GST_N_2"/>
    <property type="match status" value="1"/>
</dbReference>
<dbReference type="Proteomes" id="UP001161580">
    <property type="component" value="Unassembled WGS sequence"/>
</dbReference>
<dbReference type="Gene3D" id="1.20.1050.10">
    <property type="match status" value="1"/>
</dbReference>
<accession>A0AAE3QJX7</accession>
<dbReference type="SUPFAM" id="SSF47616">
    <property type="entry name" value="GST C-terminal domain-like"/>
    <property type="match status" value="1"/>
</dbReference>